<evidence type="ECO:0000313" key="3">
    <source>
        <dbReference type="Proteomes" id="UP001148312"/>
    </source>
</evidence>
<dbReference type="PANTHER" id="PTHR45589:SF1">
    <property type="entry name" value="WD REPEAT DOMAIN 62, ISOFORM G"/>
    <property type="match status" value="1"/>
</dbReference>
<dbReference type="SMART" id="SM00320">
    <property type="entry name" value="WD40"/>
    <property type="match status" value="7"/>
</dbReference>
<dbReference type="PANTHER" id="PTHR45589">
    <property type="entry name" value="WD REPEAT DOMAIN 62, ISOFORM G"/>
    <property type="match status" value="1"/>
</dbReference>
<dbReference type="InterPro" id="IPR001680">
    <property type="entry name" value="WD40_rpt"/>
</dbReference>
<feature type="compositionally biased region" description="Polar residues" evidence="1">
    <location>
        <begin position="134"/>
        <end position="151"/>
    </location>
</feature>
<name>A0A9W9X5M2_9EURO</name>
<dbReference type="EMBL" id="JAPWDQ010000006">
    <property type="protein sequence ID" value="KAJ5484138.1"/>
    <property type="molecule type" value="Genomic_DNA"/>
</dbReference>
<feature type="compositionally biased region" description="Polar residues" evidence="1">
    <location>
        <begin position="879"/>
        <end position="905"/>
    </location>
</feature>
<feature type="compositionally biased region" description="Polar residues" evidence="1">
    <location>
        <begin position="1047"/>
        <end position="1056"/>
    </location>
</feature>
<evidence type="ECO:0000256" key="1">
    <source>
        <dbReference type="SAM" id="MobiDB-lite"/>
    </source>
</evidence>
<feature type="compositionally biased region" description="Polar residues" evidence="1">
    <location>
        <begin position="916"/>
        <end position="927"/>
    </location>
</feature>
<dbReference type="Pfam" id="PF00400">
    <property type="entry name" value="WD40"/>
    <property type="match status" value="3"/>
</dbReference>
<dbReference type="Proteomes" id="UP001148312">
    <property type="component" value="Unassembled WGS sequence"/>
</dbReference>
<reference evidence="2" key="2">
    <citation type="journal article" date="2023" name="IMA Fungus">
        <title>Comparative genomic study of the Penicillium genus elucidates a diverse pangenome and 15 lateral gene transfer events.</title>
        <authorList>
            <person name="Petersen C."/>
            <person name="Sorensen T."/>
            <person name="Nielsen M.R."/>
            <person name="Sondergaard T.E."/>
            <person name="Sorensen J.L."/>
            <person name="Fitzpatrick D.A."/>
            <person name="Frisvad J.C."/>
            <person name="Nielsen K.L."/>
        </authorList>
    </citation>
    <scope>NUCLEOTIDE SEQUENCE</scope>
    <source>
        <strain evidence="2">IBT 30728</strain>
    </source>
</reference>
<accession>A0A9W9X5M2</accession>
<feature type="compositionally biased region" description="Polar residues" evidence="1">
    <location>
        <begin position="969"/>
        <end position="980"/>
    </location>
</feature>
<evidence type="ECO:0008006" key="4">
    <source>
        <dbReference type="Google" id="ProtNLM"/>
    </source>
</evidence>
<feature type="compositionally biased region" description="Polar residues" evidence="1">
    <location>
        <begin position="946"/>
        <end position="959"/>
    </location>
</feature>
<protein>
    <recommendedName>
        <fullName evidence="4">WD repeat protein</fullName>
    </recommendedName>
</protein>
<dbReference type="InterPro" id="IPR052779">
    <property type="entry name" value="WDR62"/>
</dbReference>
<comment type="caution">
    <text evidence="2">The sequence shown here is derived from an EMBL/GenBank/DDBJ whole genome shotgun (WGS) entry which is preliminary data.</text>
</comment>
<dbReference type="AlphaFoldDB" id="A0A9W9X5M2"/>
<feature type="region of interest" description="Disordered" evidence="1">
    <location>
        <begin position="1022"/>
        <end position="1085"/>
    </location>
</feature>
<reference evidence="2" key="1">
    <citation type="submission" date="2022-12" db="EMBL/GenBank/DDBJ databases">
        <authorList>
            <person name="Petersen C."/>
        </authorList>
    </citation>
    <scope>NUCLEOTIDE SEQUENCE</scope>
    <source>
        <strain evidence="2">IBT 30728</strain>
    </source>
</reference>
<feature type="region of interest" description="Disordered" evidence="1">
    <location>
        <begin position="98"/>
        <end position="155"/>
    </location>
</feature>
<feature type="region of interest" description="Disordered" evidence="1">
    <location>
        <begin position="835"/>
        <end position="980"/>
    </location>
</feature>
<keyword evidence="3" id="KW-1185">Reference proteome</keyword>
<dbReference type="InterPro" id="IPR036322">
    <property type="entry name" value="WD40_repeat_dom_sf"/>
</dbReference>
<feature type="compositionally biased region" description="Polar residues" evidence="1">
    <location>
        <begin position="1"/>
        <end position="11"/>
    </location>
</feature>
<dbReference type="RefSeq" id="XP_056789408.1">
    <property type="nucleotide sequence ID" value="XM_056935536.1"/>
</dbReference>
<feature type="region of interest" description="Disordered" evidence="1">
    <location>
        <begin position="1"/>
        <end position="40"/>
    </location>
</feature>
<dbReference type="GeneID" id="81625785"/>
<gene>
    <name evidence="2" type="ORF">N7539_005934</name>
</gene>
<sequence length="1085" mass="119145">MANTAPLSTKSKLVGPGSSLRITPSNSPVLRPGARSPSKPAHVSVLSLQTVLGTTSSTPNGFSSHEPSRRFALCAGSAAVLAEVDNDGNVSQRFFRARPSASSVNPTTSFYNQSAPPATPDPRSRSLAHIRSNPHLTLTNGSPSNDVSDSGSPRVWSSRERVKAVTCVSISPNGRFLAVGETGYNPRVLIFSTALDSSPDVPLSIINEHTFGVCSLAFSPDSQYLATLGNPNDGFLFIWSINLKTGLAKLHSTNKCTSIVREIRWVGQALVTVGVRHVKVWRLPVVRPASPTKTRLALEGVPSSNPVPKALSGRNCILGQMNDHTFACISSISEREAVLGTESGAVCLLDDREGCQRLTVAKQVEFAITSVAVDIDRESIWLGGREKRVQRLTFEDLRSSALNSSSFTFRTERSAMIKNIKPPALVCMGLISSYLVTVEATREIQVYPIGSIPENGELDRGTTRVSAHQDPVLGIRALRTPNILGADIFSWSRNGSVNFWDFSGKCLLTRTVTVGESVAGDEDVQNELKVLRATDDADWFVAGDRYGVVRFVSFLLPSNFSIARESFRSLVHYRLYLGKTWDCVEETRAHGAEITDVAVQKVDNCWLVVTAGRDRMVQLFLKSESHLQLKQTMDEHVGAVGQVLFLNDGQKLLSSSADRTIVIRERATREDEGMTCFAYLITRVITLKASPVSMALSPDDSNTLYVSSMDRCIFRFDIPSGRQVHSFRASDSEANDAVVMSSMTILDEIPEKSPKLLIGVSSTDKSIRVYDLEKDCLLTGEFGHTEGVTDVLLYEQPSRSENDRPGRRNLITSGLDGLLMIWDLSVQPYLPIEYGQGTRDDEGPVKESAAARPPLRKVLSRSELAGFQRPDNPSPLGTPTPSRAYSPTLSRKTSRLSLNPPSAQRTSHHETPSPPNTRTSISLTSNENLRRSPSPISPRAKPHTPTPAQSKTVRSTNRRSSTDFRSRVKPSSRSEFGSLDMSTDQLCRALRAYRKKLHCSRKQPHAQNELERELLTTLRAVGTRYQSSDESGETETDSSGKELERQPANQSVSSRPHQPRHMPSTPLLRQREVRPVSRSHSYDAS</sequence>
<dbReference type="InterPro" id="IPR015943">
    <property type="entry name" value="WD40/YVTN_repeat-like_dom_sf"/>
</dbReference>
<feature type="compositionally biased region" description="Polar residues" evidence="1">
    <location>
        <begin position="100"/>
        <end position="116"/>
    </location>
</feature>
<dbReference type="Gene3D" id="2.130.10.10">
    <property type="entry name" value="YVTN repeat-like/Quinoprotein amine dehydrogenase"/>
    <property type="match status" value="3"/>
</dbReference>
<evidence type="ECO:0000313" key="2">
    <source>
        <dbReference type="EMBL" id="KAJ5484138.1"/>
    </source>
</evidence>
<proteinExistence type="predicted"/>
<dbReference type="SUPFAM" id="SSF50978">
    <property type="entry name" value="WD40 repeat-like"/>
    <property type="match status" value="2"/>
</dbReference>
<organism evidence="2 3">
    <name type="scientific">Penicillium diatomitis</name>
    <dbReference type="NCBI Taxonomy" id="2819901"/>
    <lineage>
        <taxon>Eukaryota</taxon>
        <taxon>Fungi</taxon>
        <taxon>Dikarya</taxon>
        <taxon>Ascomycota</taxon>
        <taxon>Pezizomycotina</taxon>
        <taxon>Eurotiomycetes</taxon>
        <taxon>Eurotiomycetidae</taxon>
        <taxon>Eurotiales</taxon>
        <taxon>Aspergillaceae</taxon>
        <taxon>Penicillium</taxon>
    </lineage>
</organism>